<reference evidence="1 2" key="1">
    <citation type="journal article" date="2021" name="Elife">
        <title>Chloroplast acquisition without the gene transfer in kleptoplastic sea slugs, Plakobranchus ocellatus.</title>
        <authorList>
            <person name="Maeda T."/>
            <person name="Takahashi S."/>
            <person name="Yoshida T."/>
            <person name="Shimamura S."/>
            <person name="Takaki Y."/>
            <person name="Nagai Y."/>
            <person name="Toyoda A."/>
            <person name="Suzuki Y."/>
            <person name="Arimoto A."/>
            <person name="Ishii H."/>
            <person name="Satoh N."/>
            <person name="Nishiyama T."/>
            <person name="Hasebe M."/>
            <person name="Maruyama T."/>
            <person name="Minagawa J."/>
            <person name="Obokata J."/>
            <person name="Shigenobu S."/>
        </authorList>
    </citation>
    <scope>NUCLEOTIDE SEQUENCE [LARGE SCALE GENOMIC DNA]</scope>
</reference>
<dbReference type="EMBL" id="BLXT01004995">
    <property type="protein sequence ID" value="GFO19001.1"/>
    <property type="molecule type" value="Genomic_DNA"/>
</dbReference>
<keyword evidence="2" id="KW-1185">Reference proteome</keyword>
<dbReference type="Proteomes" id="UP000735302">
    <property type="component" value="Unassembled WGS sequence"/>
</dbReference>
<evidence type="ECO:0000313" key="1">
    <source>
        <dbReference type="EMBL" id="GFO19001.1"/>
    </source>
</evidence>
<dbReference type="AlphaFoldDB" id="A0AAV4B6J3"/>
<evidence type="ECO:0000313" key="2">
    <source>
        <dbReference type="Proteomes" id="UP000735302"/>
    </source>
</evidence>
<comment type="caution">
    <text evidence="1">The sequence shown here is derived from an EMBL/GenBank/DDBJ whole genome shotgun (WGS) entry which is preliminary data.</text>
</comment>
<protein>
    <submittedName>
        <fullName evidence="1">Uncharacterized protein</fullName>
    </submittedName>
</protein>
<sequence length="78" mass="8658">MAVFALCYTFAENVKEKKPSNTTVISGLQALIRSDCWWGSRTRSPDKRAPADLRAVTLATVPPESNLYETEALIQLSE</sequence>
<name>A0AAV4B6J3_9GAST</name>
<gene>
    <name evidence="1" type="ORF">PoB_004550600</name>
</gene>
<organism evidence="1 2">
    <name type="scientific">Plakobranchus ocellatus</name>
    <dbReference type="NCBI Taxonomy" id="259542"/>
    <lineage>
        <taxon>Eukaryota</taxon>
        <taxon>Metazoa</taxon>
        <taxon>Spiralia</taxon>
        <taxon>Lophotrochozoa</taxon>
        <taxon>Mollusca</taxon>
        <taxon>Gastropoda</taxon>
        <taxon>Heterobranchia</taxon>
        <taxon>Euthyneura</taxon>
        <taxon>Panpulmonata</taxon>
        <taxon>Sacoglossa</taxon>
        <taxon>Placobranchoidea</taxon>
        <taxon>Plakobranchidae</taxon>
        <taxon>Plakobranchus</taxon>
    </lineage>
</organism>
<accession>A0AAV4B6J3</accession>
<proteinExistence type="predicted"/>